<dbReference type="EMBL" id="BAABJQ010000002">
    <property type="protein sequence ID" value="GAA5179039.1"/>
    <property type="molecule type" value="Genomic_DNA"/>
</dbReference>
<evidence type="ECO:0000259" key="4">
    <source>
        <dbReference type="PROSITE" id="PS01124"/>
    </source>
</evidence>
<dbReference type="PROSITE" id="PS00041">
    <property type="entry name" value="HTH_ARAC_FAMILY_1"/>
    <property type="match status" value="1"/>
</dbReference>
<dbReference type="Proteomes" id="UP001501570">
    <property type="component" value="Unassembled WGS sequence"/>
</dbReference>
<evidence type="ECO:0000256" key="1">
    <source>
        <dbReference type="ARBA" id="ARBA00023015"/>
    </source>
</evidence>
<name>A0ABP9RJN1_9ACTN</name>
<evidence type="ECO:0000313" key="5">
    <source>
        <dbReference type="EMBL" id="GAA5179039.1"/>
    </source>
</evidence>
<dbReference type="PROSITE" id="PS01124">
    <property type="entry name" value="HTH_ARAC_FAMILY_2"/>
    <property type="match status" value="1"/>
</dbReference>
<protein>
    <recommendedName>
        <fullName evidence="4">HTH araC/xylS-type domain-containing protein</fullName>
    </recommendedName>
</protein>
<dbReference type="PANTHER" id="PTHR46796">
    <property type="entry name" value="HTH-TYPE TRANSCRIPTIONAL ACTIVATOR RHAS-RELATED"/>
    <property type="match status" value="1"/>
</dbReference>
<dbReference type="Gene3D" id="1.10.10.60">
    <property type="entry name" value="Homeodomain-like"/>
    <property type="match status" value="2"/>
</dbReference>
<dbReference type="RefSeq" id="WP_345626150.1">
    <property type="nucleotide sequence ID" value="NZ_BAABJQ010000002.1"/>
</dbReference>
<keyword evidence="1" id="KW-0805">Transcription regulation</keyword>
<dbReference type="SMART" id="SM00342">
    <property type="entry name" value="HTH_ARAC"/>
    <property type="match status" value="1"/>
</dbReference>
<accession>A0ABP9RJN1</accession>
<dbReference type="InterPro" id="IPR050204">
    <property type="entry name" value="AraC_XylS_family_regulators"/>
</dbReference>
<organism evidence="5 6">
    <name type="scientific">Rugosimonospora acidiphila</name>
    <dbReference type="NCBI Taxonomy" id="556531"/>
    <lineage>
        <taxon>Bacteria</taxon>
        <taxon>Bacillati</taxon>
        <taxon>Actinomycetota</taxon>
        <taxon>Actinomycetes</taxon>
        <taxon>Micromonosporales</taxon>
        <taxon>Micromonosporaceae</taxon>
        <taxon>Rugosimonospora</taxon>
    </lineage>
</organism>
<dbReference type="InterPro" id="IPR018060">
    <property type="entry name" value="HTH_AraC"/>
</dbReference>
<comment type="caution">
    <text evidence="5">The sequence shown here is derived from an EMBL/GenBank/DDBJ whole genome shotgun (WGS) entry which is preliminary data.</text>
</comment>
<keyword evidence="3" id="KW-0804">Transcription</keyword>
<dbReference type="SUPFAM" id="SSF46689">
    <property type="entry name" value="Homeodomain-like"/>
    <property type="match status" value="2"/>
</dbReference>
<dbReference type="Pfam" id="PF12833">
    <property type="entry name" value="HTH_18"/>
    <property type="match status" value="1"/>
</dbReference>
<dbReference type="InterPro" id="IPR009057">
    <property type="entry name" value="Homeodomain-like_sf"/>
</dbReference>
<dbReference type="InterPro" id="IPR018062">
    <property type="entry name" value="HTH_AraC-typ_CS"/>
</dbReference>
<proteinExistence type="predicted"/>
<gene>
    <name evidence="5" type="ORF">GCM10023322_07780</name>
</gene>
<evidence type="ECO:0000313" key="6">
    <source>
        <dbReference type="Proteomes" id="UP001501570"/>
    </source>
</evidence>
<reference evidence="6" key="1">
    <citation type="journal article" date="2019" name="Int. J. Syst. Evol. Microbiol.">
        <title>The Global Catalogue of Microorganisms (GCM) 10K type strain sequencing project: providing services to taxonomists for standard genome sequencing and annotation.</title>
        <authorList>
            <consortium name="The Broad Institute Genomics Platform"/>
            <consortium name="The Broad Institute Genome Sequencing Center for Infectious Disease"/>
            <person name="Wu L."/>
            <person name="Ma J."/>
        </authorList>
    </citation>
    <scope>NUCLEOTIDE SEQUENCE [LARGE SCALE GENOMIC DNA]</scope>
    <source>
        <strain evidence="6">JCM 18304</strain>
    </source>
</reference>
<feature type="domain" description="HTH araC/xylS-type" evidence="4">
    <location>
        <begin position="21"/>
        <end position="119"/>
    </location>
</feature>
<evidence type="ECO:0000256" key="3">
    <source>
        <dbReference type="ARBA" id="ARBA00023163"/>
    </source>
</evidence>
<evidence type="ECO:0000256" key="2">
    <source>
        <dbReference type="ARBA" id="ARBA00023125"/>
    </source>
</evidence>
<keyword evidence="6" id="KW-1185">Reference proteome</keyword>
<sequence>MNLLARPAAAGGAADRRAAVVRAIVSMRAEPASPQPLSTLAKNGLFSPFYFHRIFRQVTGVTPARFLAAVRMAEARRLLVHTRLPVTRIGERVGYTSPGTFCTQFGRLVGLSPARFRVLVRSLGDERVEARLPVLAVGSVGSAGATMALSGAPGAESLVVGRLYASDRPDDRSLWALGTGCGTGSVRLPVAPGPGEYAVFTVVVPGAVRLADALIDRPGSYLIGRTRVSLTAKDQAVARVHTILRWPELTDPPNLAVTPIDWLVRSVV</sequence>
<keyword evidence="2" id="KW-0238">DNA-binding</keyword>